<protein>
    <submittedName>
        <fullName evidence="7">LADA_0G14708g1_1</fullName>
    </submittedName>
</protein>
<dbReference type="Proteomes" id="UP000190274">
    <property type="component" value="Chromosome G"/>
</dbReference>
<gene>
    <name evidence="7" type="ORF">LADA_0G14708G</name>
</gene>
<feature type="compositionally biased region" description="Low complexity" evidence="5">
    <location>
        <begin position="130"/>
        <end position="140"/>
    </location>
</feature>
<dbReference type="PRINTS" id="PR00452">
    <property type="entry name" value="SH3DOMAIN"/>
</dbReference>
<proteinExistence type="predicted"/>
<accession>A0A1G4JWB0</accession>
<dbReference type="GO" id="GO:0008289">
    <property type="term" value="F:lipid binding"/>
    <property type="evidence" value="ECO:0007669"/>
    <property type="project" value="TreeGrafter"/>
</dbReference>
<dbReference type="InterPro" id="IPR046982">
    <property type="entry name" value="BIN3/RVS161-like"/>
</dbReference>
<name>A0A1G4JWB0_9SACH</name>
<feature type="region of interest" description="Disordered" evidence="5">
    <location>
        <begin position="112"/>
        <end position="208"/>
    </location>
</feature>
<evidence type="ECO:0000256" key="3">
    <source>
        <dbReference type="ARBA" id="ARBA00022490"/>
    </source>
</evidence>
<evidence type="ECO:0000259" key="6">
    <source>
        <dbReference type="PROSITE" id="PS50002"/>
    </source>
</evidence>
<dbReference type="PRINTS" id="PR00499">
    <property type="entry name" value="P67PHOX"/>
</dbReference>
<dbReference type="OrthoDB" id="6250593at2759"/>
<dbReference type="SMART" id="SM00326">
    <property type="entry name" value="SH3"/>
    <property type="match status" value="1"/>
</dbReference>
<dbReference type="Pfam" id="PF00018">
    <property type="entry name" value="SH3_1"/>
    <property type="match status" value="1"/>
</dbReference>
<keyword evidence="8" id="KW-1185">Reference proteome</keyword>
<dbReference type="PANTHER" id="PTHR47174">
    <property type="entry name" value="BRIDGING INTEGRATOR 3"/>
    <property type="match status" value="1"/>
</dbReference>
<feature type="compositionally biased region" description="Polar residues" evidence="5">
    <location>
        <begin position="141"/>
        <end position="150"/>
    </location>
</feature>
<dbReference type="GO" id="GO:0006897">
    <property type="term" value="P:endocytosis"/>
    <property type="evidence" value="ECO:0007669"/>
    <property type="project" value="InterPro"/>
</dbReference>
<dbReference type="PANTHER" id="PTHR47174:SF3">
    <property type="entry name" value="BRIDGING INTEGRATOR 3"/>
    <property type="match status" value="1"/>
</dbReference>
<dbReference type="InterPro" id="IPR001452">
    <property type="entry name" value="SH3_domain"/>
</dbReference>
<keyword evidence="2 4" id="KW-0728">SH3 domain</keyword>
<dbReference type="CDD" id="cd00174">
    <property type="entry name" value="SH3"/>
    <property type="match status" value="1"/>
</dbReference>
<feature type="compositionally biased region" description="Polar residues" evidence="5">
    <location>
        <begin position="112"/>
        <end position="123"/>
    </location>
</feature>
<feature type="compositionally biased region" description="Low complexity" evidence="5">
    <location>
        <begin position="161"/>
        <end position="202"/>
    </location>
</feature>
<dbReference type="EMBL" id="LT598457">
    <property type="protein sequence ID" value="SCU95282.1"/>
    <property type="molecule type" value="Genomic_DNA"/>
</dbReference>
<feature type="domain" description="SH3" evidence="6">
    <location>
        <begin position="52"/>
        <end position="111"/>
    </location>
</feature>
<dbReference type="PROSITE" id="PS50002">
    <property type="entry name" value="SH3"/>
    <property type="match status" value="1"/>
</dbReference>
<evidence type="ECO:0000313" key="7">
    <source>
        <dbReference type="EMBL" id="SCU95282.1"/>
    </source>
</evidence>
<reference evidence="8" key="1">
    <citation type="submission" date="2016-03" db="EMBL/GenBank/DDBJ databases">
        <authorList>
            <person name="Devillers H."/>
        </authorList>
    </citation>
    <scope>NUCLEOTIDE SEQUENCE [LARGE SCALE GENOMIC DNA]</scope>
</reference>
<dbReference type="STRING" id="1266660.A0A1G4JWB0"/>
<comment type="subcellular location">
    <subcellularLocation>
        <location evidence="1">Cytoplasm</location>
    </subcellularLocation>
</comment>
<evidence type="ECO:0000256" key="5">
    <source>
        <dbReference type="SAM" id="MobiDB-lite"/>
    </source>
</evidence>
<dbReference type="Gene3D" id="2.30.30.40">
    <property type="entry name" value="SH3 Domains"/>
    <property type="match status" value="1"/>
</dbReference>
<dbReference type="GO" id="GO:0005737">
    <property type="term" value="C:cytoplasm"/>
    <property type="evidence" value="ECO:0007669"/>
    <property type="project" value="UniProtKB-SubCell"/>
</dbReference>
<dbReference type="SUPFAM" id="SSF50044">
    <property type="entry name" value="SH3-domain"/>
    <property type="match status" value="1"/>
</dbReference>
<dbReference type="GO" id="GO:0097320">
    <property type="term" value="P:plasma membrane tubulation"/>
    <property type="evidence" value="ECO:0007669"/>
    <property type="project" value="TreeGrafter"/>
</dbReference>
<evidence type="ECO:0000256" key="1">
    <source>
        <dbReference type="ARBA" id="ARBA00004496"/>
    </source>
</evidence>
<sequence>MSASSINRSLATIRTELEFLQESGAITPNVYNEILKSLPDRYNPEPRQENQSQNELVEAIYAFQAQQDGDLNLRVGDKVEVLEKPSPEWFKGRSNGNVGMFPSNYVKPAFSGSTTSFESNRSNLPPPPQYQSQQHMQPQQTNTSSQSGYSQAPFPPPSTNYYQGPPAQQYQQVPQQGYYQAAPPQQQQQQQPQQQQQQQQQQQHHHGSAAFKKFGGKLGNAAIFGAGATMGSDLVNSIF</sequence>
<dbReference type="InterPro" id="IPR036028">
    <property type="entry name" value="SH3-like_dom_sf"/>
</dbReference>
<evidence type="ECO:0000256" key="4">
    <source>
        <dbReference type="PROSITE-ProRule" id="PRU00192"/>
    </source>
</evidence>
<evidence type="ECO:0000313" key="8">
    <source>
        <dbReference type="Proteomes" id="UP000190274"/>
    </source>
</evidence>
<dbReference type="AlphaFoldDB" id="A0A1G4JWB0"/>
<keyword evidence="3" id="KW-0963">Cytoplasm</keyword>
<dbReference type="GO" id="GO:0015629">
    <property type="term" value="C:actin cytoskeleton"/>
    <property type="evidence" value="ECO:0007669"/>
    <property type="project" value="TreeGrafter"/>
</dbReference>
<organism evidence="7 8">
    <name type="scientific">Lachancea dasiensis</name>
    <dbReference type="NCBI Taxonomy" id="1072105"/>
    <lineage>
        <taxon>Eukaryota</taxon>
        <taxon>Fungi</taxon>
        <taxon>Dikarya</taxon>
        <taxon>Ascomycota</taxon>
        <taxon>Saccharomycotina</taxon>
        <taxon>Saccharomycetes</taxon>
        <taxon>Saccharomycetales</taxon>
        <taxon>Saccharomycetaceae</taxon>
        <taxon>Lachancea</taxon>
    </lineage>
</organism>
<dbReference type="GO" id="GO:0051666">
    <property type="term" value="P:actin cortical patch localization"/>
    <property type="evidence" value="ECO:0007669"/>
    <property type="project" value="InterPro"/>
</dbReference>
<evidence type="ECO:0000256" key="2">
    <source>
        <dbReference type="ARBA" id="ARBA00022443"/>
    </source>
</evidence>